<evidence type="ECO:0000313" key="2">
    <source>
        <dbReference type="EMBL" id="GJD41988.1"/>
    </source>
</evidence>
<sequence length="209" mass="22962">MRIKTFDHRPVQAIIRGSLDRCFDNRSNEYRAAVIMEGLFEAGFEIVPKARPAAAAFNSLGAMPVKVVVFEEPDDVSEAPTLAPRDVHTLPGGRKASVMTLNEKRILQAIAQESWARLSTREFETYKQCLSDWSEGEASGPRSGYHEALALIRAGETSAVAIAAALGGDGRTGEEGDVWALYDARHRTRARYDYKADPDLQRPINAAQG</sequence>
<dbReference type="EMBL" id="BPQF01000035">
    <property type="protein sequence ID" value="GJD41988.1"/>
    <property type="molecule type" value="Genomic_DNA"/>
</dbReference>
<dbReference type="Proteomes" id="UP001055307">
    <property type="component" value="Unassembled WGS sequence"/>
</dbReference>
<reference evidence="2" key="3">
    <citation type="submission" date="2021-08" db="EMBL/GenBank/DDBJ databases">
        <authorList>
            <person name="Tani A."/>
            <person name="Ola A."/>
            <person name="Ogura Y."/>
            <person name="Katsura K."/>
            <person name="Hayashi T."/>
        </authorList>
    </citation>
    <scope>NUCLEOTIDE SEQUENCE</scope>
    <source>
        <strain evidence="2">DSM 21893</strain>
    </source>
</reference>
<name>A0A679J584_9HYPH</name>
<protein>
    <submittedName>
        <fullName evidence="1">Uncharacterized protein</fullName>
    </submittedName>
</protein>
<proteinExistence type="predicted"/>
<dbReference type="AlphaFoldDB" id="A0A679J584"/>
<accession>A0A679J584</accession>
<evidence type="ECO:0000313" key="1">
    <source>
        <dbReference type="EMBL" id="CAA2104694.1"/>
    </source>
</evidence>
<organism evidence="1">
    <name type="scientific">Methylobacterium bullatum</name>
    <dbReference type="NCBI Taxonomy" id="570505"/>
    <lineage>
        <taxon>Bacteria</taxon>
        <taxon>Pseudomonadati</taxon>
        <taxon>Pseudomonadota</taxon>
        <taxon>Alphaproteobacteria</taxon>
        <taxon>Hyphomicrobiales</taxon>
        <taxon>Methylobacteriaceae</taxon>
        <taxon>Methylobacterium</taxon>
    </lineage>
</organism>
<dbReference type="RefSeq" id="WP_018044273.1">
    <property type="nucleotide sequence ID" value="NZ_BPQF01000035.1"/>
</dbReference>
<evidence type="ECO:0000313" key="3">
    <source>
        <dbReference type="Proteomes" id="UP001055307"/>
    </source>
</evidence>
<gene>
    <name evidence="1" type="ORF">MBUL_02827</name>
    <name evidence="2" type="ORF">OICFNHDK_4479</name>
</gene>
<keyword evidence="3" id="KW-1185">Reference proteome</keyword>
<reference evidence="2" key="1">
    <citation type="journal article" date="2016" name="Front. Microbiol.">
        <title>Genome Sequence of the Piezophilic, Mesophilic Sulfate-Reducing Bacterium Desulfovibrio indicus J2T.</title>
        <authorList>
            <person name="Cao J."/>
            <person name="Maignien L."/>
            <person name="Shao Z."/>
            <person name="Alain K."/>
            <person name="Jebbar M."/>
        </authorList>
    </citation>
    <scope>NUCLEOTIDE SEQUENCE</scope>
    <source>
        <strain evidence="2">DSM 21893</strain>
    </source>
</reference>
<reference evidence="1" key="2">
    <citation type="submission" date="2019-12" db="EMBL/GenBank/DDBJ databases">
        <authorList>
            <person name="Cremers G."/>
        </authorList>
    </citation>
    <scope>NUCLEOTIDE SEQUENCE</scope>
    <source>
        <strain evidence="1">Mbul1</strain>
    </source>
</reference>
<dbReference type="EMBL" id="LR743504">
    <property type="protein sequence ID" value="CAA2104694.1"/>
    <property type="molecule type" value="Genomic_DNA"/>
</dbReference>